<proteinExistence type="predicted"/>
<dbReference type="Proteomes" id="UP001187192">
    <property type="component" value="Unassembled WGS sequence"/>
</dbReference>
<feature type="compositionally biased region" description="Basic residues" evidence="1">
    <location>
        <begin position="42"/>
        <end position="51"/>
    </location>
</feature>
<evidence type="ECO:0000256" key="1">
    <source>
        <dbReference type="SAM" id="MobiDB-lite"/>
    </source>
</evidence>
<evidence type="ECO:0000313" key="2">
    <source>
        <dbReference type="EMBL" id="GMN49218.1"/>
    </source>
</evidence>
<dbReference type="EMBL" id="BTGU01000030">
    <property type="protein sequence ID" value="GMN49218.1"/>
    <property type="molecule type" value="Genomic_DNA"/>
</dbReference>
<feature type="compositionally biased region" description="Basic and acidic residues" evidence="1">
    <location>
        <begin position="29"/>
        <end position="41"/>
    </location>
</feature>
<dbReference type="AlphaFoldDB" id="A0AA88A6Z0"/>
<feature type="compositionally biased region" description="Gly residues" evidence="1">
    <location>
        <begin position="1"/>
        <end position="11"/>
    </location>
</feature>
<comment type="caution">
    <text evidence="2">The sequence shown here is derived from an EMBL/GenBank/DDBJ whole genome shotgun (WGS) entry which is preliminary data.</text>
</comment>
<reference evidence="2" key="1">
    <citation type="submission" date="2023-07" db="EMBL/GenBank/DDBJ databases">
        <title>draft genome sequence of fig (Ficus carica).</title>
        <authorList>
            <person name="Takahashi T."/>
            <person name="Nishimura K."/>
        </authorList>
    </citation>
    <scope>NUCLEOTIDE SEQUENCE</scope>
</reference>
<keyword evidence="3" id="KW-1185">Reference proteome</keyword>
<protein>
    <submittedName>
        <fullName evidence="2">Uncharacterized protein</fullName>
    </submittedName>
</protein>
<evidence type="ECO:0000313" key="3">
    <source>
        <dbReference type="Proteomes" id="UP001187192"/>
    </source>
</evidence>
<organism evidence="2 3">
    <name type="scientific">Ficus carica</name>
    <name type="common">Common fig</name>
    <dbReference type="NCBI Taxonomy" id="3494"/>
    <lineage>
        <taxon>Eukaryota</taxon>
        <taxon>Viridiplantae</taxon>
        <taxon>Streptophyta</taxon>
        <taxon>Embryophyta</taxon>
        <taxon>Tracheophyta</taxon>
        <taxon>Spermatophyta</taxon>
        <taxon>Magnoliopsida</taxon>
        <taxon>eudicotyledons</taxon>
        <taxon>Gunneridae</taxon>
        <taxon>Pentapetalae</taxon>
        <taxon>rosids</taxon>
        <taxon>fabids</taxon>
        <taxon>Rosales</taxon>
        <taxon>Moraceae</taxon>
        <taxon>Ficeae</taxon>
        <taxon>Ficus</taxon>
    </lineage>
</organism>
<accession>A0AA88A6Z0</accession>
<feature type="region of interest" description="Disordered" evidence="1">
    <location>
        <begin position="1"/>
        <end position="84"/>
    </location>
</feature>
<sequence length="84" mass="8874">MGGGRGWGGRGPAREGGGRVGELGAGGEGPRERGEEREKIRERKRGRRRPADRRWVTGVGGGSLASVAGGEKVADDREDFGWEG</sequence>
<gene>
    <name evidence="2" type="ORF">TIFTF001_018395</name>
</gene>
<name>A0AA88A6Z0_FICCA</name>
<feature type="compositionally biased region" description="Gly residues" evidence="1">
    <location>
        <begin position="18"/>
        <end position="28"/>
    </location>
</feature>